<sequence length="745" mass="80734">MFLPGLDHAAIVHHDVLSDAFQLLQARRKIPDELLIGGCEAGISTANMDDFYAWLRILTWTAPGQYRDGDCGGSGRSRSRNGSLSSTSSGKSGSSRAQAVPVTPGNGPGTNLFQITGPAADLAHLPLEATRLNADLVRIYVKLISRFKSCLDGNPDPSNPYTRVYVPYCLQTPLLAQVAIYTSACFLHETGHLDKMVAVTHKGRAIDMLNAQLQGSRRHAFGEDDTRSVPTSDDAITAIIQLVMDEWYWGQTRNLHTHLRGLREMIRLRGGLRNLGMNGLISKLAMVVMHLTAIHSSDLAIALSLEMAPVLQGNSYTRANSGGTSLFDYEDLTQTPFRIAHNTPLVAGQPSFAHCAEPLNIHPTTASILDDMRFLITTVLALPPNPTAKDLQKVQTTAEWIHNRIQLLPEDSPEISDNDNKGIDDIGAVDSAMHVHNDGETLSNKTGIPMERRPSIILSQVEPVYETGSTHNASFLGNSQQHHQPQWQQRQLSASPRSNAGRGHSVSPLRKQPSPTPPGSADSSLLSTSMSANNRSGLPSSEFSSRRGSAQWPQATFGPSAQPSSPEPSLVLDPLYQTVRQTALIYARAVLQRRTFSQVVEPHEFVQLWTATWRVSLTAWKGLLGVFMWVTLSIVASARETPHDLFVKSMLSICTVQMSLESWEVAAGALKAAVRLSTWLGGGREGLESTGSQMKGADSAQSVRAQQPRQYGVSAAGGASGVAGSTTTERLELRDSGATLPGWNS</sequence>
<proteinExistence type="predicted"/>
<dbReference type="PANTHER" id="PTHR37540">
    <property type="entry name" value="TRANSCRIPTION FACTOR (ACR-2), PUTATIVE-RELATED-RELATED"/>
    <property type="match status" value="1"/>
</dbReference>
<feature type="region of interest" description="Disordered" evidence="2">
    <location>
        <begin position="69"/>
        <end position="110"/>
    </location>
</feature>
<dbReference type="Pfam" id="PF11951">
    <property type="entry name" value="Fungal_trans_2"/>
    <property type="match status" value="1"/>
</dbReference>
<organism evidence="3 4">
    <name type="scientific">Sporothrix eucalyptigena</name>
    <dbReference type="NCBI Taxonomy" id="1812306"/>
    <lineage>
        <taxon>Eukaryota</taxon>
        <taxon>Fungi</taxon>
        <taxon>Dikarya</taxon>
        <taxon>Ascomycota</taxon>
        <taxon>Pezizomycotina</taxon>
        <taxon>Sordariomycetes</taxon>
        <taxon>Sordariomycetidae</taxon>
        <taxon>Ophiostomatales</taxon>
        <taxon>Ophiostomataceae</taxon>
        <taxon>Sporothrix</taxon>
    </lineage>
</organism>
<keyword evidence="1" id="KW-0539">Nucleus</keyword>
<evidence type="ECO:0000313" key="3">
    <source>
        <dbReference type="EMBL" id="CAK7215084.1"/>
    </source>
</evidence>
<name>A0ABP0B6Z2_9PEZI</name>
<reference evidence="3 4" key="1">
    <citation type="submission" date="2024-01" db="EMBL/GenBank/DDBJ databases">
        <authorList>
            <person name="Allen C."/>
            <person name="Tagirdzhanova G."/>
        </authorList>
    </citation>
    <scope>NUCLEOTIDE SEQUENCE [LARGE SCALE GENOMIC DNA]</scope>
</reference>
<comment type="caution">
    <text evidence="3">The sequence shown here is derived from an EMBL/GenBank/DDBJ whole genome shotgun (WGS) entry which is preliminary data.</text>
</comment>
<dbReference type="EMBL" id="CAWUHD010000016">
    <property type="protein sequence ID" value="CAK7215084.1"/>
    <property type="molecule type" value="Genomic_DNA"/>
</dbReference>
<dbReference type="PANTHER" id="PTHR37540:SF9">
    <property type="entry name" value="ZN(2)-C6 FUNGAL-TYPE DOMAIN-CONTAINING PROTEIN"/>
    <property type="match status" value="1"/>
</dbReference>
<evidence type="ECO:0000313" key="4">
    <source>
        <dbReference type="Proteomes" id="UP001642482"/>
    </source>
</evidence>
<feature type="compositionally biased region" description="Low complexity" evidence="2">
    <location>
        <begin position="712"/>
        <end position="728"/>
    </location>
</feature>
<feature type="region of interest" description="Disordered" evidence="2">
    <location>
        <begin position="469"/>
        <end position="569"/>
    </location>
</feature>
<feature type="region of interest" description="Disordered" evidence="2">
    <location>
        <begin position="687"/>
        <end position="745"/>
    </location>
</feature>
<evidence type="ECO:0000256" key="2">
    <source>
        <dbReference type="SAM" id="MobiDB-lite"/>
    </source>
</evidence>
<dbReference type="InterPro" id="IPR021858">
    <property type="entry name" value="Fun_TF"/>
</dbReference>
<gene>
    <name evidence="3" type="ORF">SEUCBS140593_002411</name>
</gene>
<feature type="compositionally biased region" description="Polar residues" evidence="2">
    <location>
        <begin position="469"/>
        <end position="479"/>
    </location>
</feature>
<dbReference type="Proteomes" id="UP001642482">
    <property type="component" value="Unassembled WGS sequence"/>
</dbReference>
<protein>
    <recommendedName>
        <fullName evidence="5">C6 zinc finger domain containing protein</fullName>
    </recommendedName>
</protein>
<feature type="compositionally biased region" description="Low complexity" evidence="2">
    <location>
        <begin position="480"/>
        <end position="491"/>
    </location>
</feature>
<evidence type="ECO:0000256" key="1">
    <source>
        <dbReference type="ARBA" id="ARBA00023242"/>
    </source>
</evidence>
<feature type="compositionally biased region" description="Low complexity" evidence="2">
    <location>
        <begin position="520"/>
        <end position="532"/>
    </location>
</feature>
<feature type="compositionally biased region" description="Polar residues" evidence="2">
    <location>
        <begin position="533"/>
        <end position="564"/>
    </location>
</feature>
<feature type="compositionally biased region" description="Polar residues" evidence="2">
    <location>
        <begin position="689"/>
        <end position="709"/>
    </location>
</feature>
<feature type="compositionally biased region" description="Low complexity" evidence="2">
    <location>
        <begin position="80"/>
        <end position="96"/>
    </location>
</feature>
<keyword evidence="4" id="KW-1185">Reference proteome</keyword>
<evidence type="ECO:0008006" key="5">
    <source>
        <dbReference type="Google" id="ProtNLM"/>
    </source>
</evidence>
<accession>A0ABP0B6Z2</accession>